<dbReference type="EMBL" id="JBHSEI010000012">
    <property type="protein sequence ID" value="MFC4640007.1"/>
    <property type="molecule type" value="Genomic_DNA"/>
</dbReference>
<gene>
    <name evidence="2" type="ORF">ACFO0D_16895</name>
</gene>
<dbReference type="Proteomes" id="UP001595952">
    <property type="component" value="Unassembled WGS sequence"/>
</dbReference>
<dbReference type="RefSeq" id="WP_380062997.1">
    <property type="nucleotide sequence ID" value="NZ_JBHSEI010000012.1"/>
</dbReference>
<feature type="compositionally biased region" description="Polar residues" evidence="1">
    <location>
        <begin position="26"/>
        <end position="39"/>
    </location>
</feature>
<comment type="caution">
    <text evidence="2">The sequence shown here is derived from an EMBL/GenBank/DDBJ whole genome shotgun (WGS) entry which is preliminary data.</text>
</comment>
<reference evidence="3" key="1">
    <citation type="journal article" date="2019" name="Int. J. Syst. Evol. Microbiol.">
        <title>The Global Catalogue of Microorganisms (GCM) 10K type strain sequencing project: providing services to taxonomists for standard genome sequencing and annotation.</title>
        <authorList>
            <consortium name="The Broad Institute Genomics Platform"/>
            <consortium name="The Broad Institute Genome Sequencing Center for Infectious Disease"/>
            <person name="Wu L."/>
            <person name="Ma J."/>
        </authorList>
    </citation>
    <scope>NUCLEOTIDE SEQUENCE [LARGE SCALE GENOMIC DNA]</scope>
    <source>
        <strain evidence="3">CCUG 55995</strain>
    </source>
</reference>
<sequence length="112" mass="12594">MSKYTSALQKIQPQSPESPKTGKPETPQTWEPEVQNSGKPETKKVGASAGKKTRGREEENSGIPENVNEREKYSTILPSATVQALKLYAVRHRLKDWEVVDAALKVYLKDRE</sequence>
<evidence type="ECO:0000313" key="3">
    <source>
        <dbReference type="Proteomes" id="UP001595952"/>
    </source>
</evidence>
<feature type="compositionally biased region" description="Polar residues" evidence="1">
    <location>
        <begin position="1"/>
        <end position="18"/>
    </location>
</feature>
<keyword evidence="3" id="KW-1185">Reference proteome</keyword>
<evidence type="ECO:0000256" key="1">
    <source>
        <dbReference type="SAM" id="MobiDB-lite"/>
    </source>
</evidence>
<proteinExistence type="predicted"/>
<feature type="region of interest" description="Disordered" evidence="1">
    <location>
        <begin position="1"/>
        <end position="67"/>
    </location>
</feature>
<evidence type="ECO:0000313" key="2">
    <source>
        <dbReference type="EMBL" id="MFC4640007.1"/>
    </source>
</evidence>
<accession>A0ABV9ICC5</accession>
<organism evidence="2 3">
    <name type="scientific">Deinococcus hohokamensis</name>
    <dbReference type="NCBI Taxonomy" id="309883"/>
    <lineage>
        <taxon>Bacteria</taxon>
        <taxon>Thermotogati</taxon>
        <taxon>Deinococcota</taxon>
        <taxon>Deinococci</taxon>
        <taxon>Deinococcales</taxon>
        <taxon>Deinococcaceae</taxon>
        <taxon>Deinococcus</taxon>
    </lineage>
</organism>
<protein>
    <submittedName>
        <fullName evidence="2">Uncharacterized protein</fullName>
    </submittedName>
</protein>
<name>A0ABV9ICC5_9DEIO</name>